<name>A0AAD4CU07_ASPNN</name>
<organism evidence="2 3">
    <name type="scientific">Aspergillus nanangensis</name>
    <dbReference type="NCBI Taxonomy" id="2582783"/>
    <lineage>
        <taxon>Eukaryota</taxon>
        <taxon>Fungi</taxon>
        <taxon>Dikarya</taxon>
        <taxon>Ascomycota</taxon>
        <taxon>Pezizomycotina</taxon>
        <taxon>Eurotiomycetes</taxon>
        <taxon>Eurotiomycetidae</taxon>
        <taxon>Eurotiales</taxon>
        <taxon>Aspergillaceae</taxon>
        <taxon>Aspergillus</taxon>
        <taxon>Aspergillus subgen. Circumdati</taxon>
    </lineage>
</organism>
<protein>
    <recommendedName>
        <fullName evidence="4">ER-golgi trafficking TRAPP I complex 85 kDa subunit-domain-containing protein</fullName>
    </recommendedName>
</protein>
<reference evidence="2" key="2">
    <citation type="submission" date="2020-02" db="EMBL/GenBank/DDBJ databases">
        <authorList>
            <person name="Gilchrist C.L.M."/>
            <person name="Chooi Y.-H."/>
        </authorList>
    </citation>
    <scope>NUCLEOTIDE SEQUENCE</scope>
    <source>
        <strain evidence="2">MST-FP2251</strain>
    </source>
</reference>
<dbReference type="InterPro" id="IPR024420">
    <property type="entry name" value="TRAPP_III_complex_Trs85"/>
</dbReference>
<dbReference type="PANTHER" id="PTHR12975:SF6">
    <property type="entry name" value="TRAFFICKING PROTEIN PARTICLE COMPLEX SUBUNIT 8"/>
    <property type="match status" value="1"/>
</dbReference>
<dbReference type="GO" id="GO:1990072">
    <property type="term" value="C:TRAPPIII protein complex"/>
    <property type="evidence" value="ECO:0007669"/>
    <property type="project" value="TreeGrafter"/>
</dbReference>
<evidence type="ECO:0000256" key="1">
    <source>
        <dbReference type="SAM" id="MobiDB-lite"/>
    </source>
</evidence>
<feature type="region of interest" description="Disordered" evidence="1">
    <location>
        <begin position="1"/>
        <end position="94"/>
    </location>
</feature>
<evidence type="ECO:0000313" key="3">
    <source>
        <dbReference type="Proteomes" id="UP001194746"/>
    </source>
</evidence>
<dbReference type="Pfam" id="PF12739">
    <property type="entry name" value="TRAPPC-Trs85"/>
    <property type="match status" value="1"/>
</dbReference>
<reference evidence="2" key="1">
    <citation type="journal article" date="2019" name="Beilstein J. Org. Chem.">
        <title>Nanangenines: drimane sesquiterpenoids as the dominant metabolite cohort of a novel Australian fungus, Aspergillus nanangensis.</title>
        <authorList>
            <person name="Lacey H.J."/>
            <person name="Gilchrist C.L.M."/>
            <person name="Crombie A."/>
            <person name="Kalaitzis J.A."/>
            <person name="Vuong D."/>
            <person name="Rutledge P.J."/>
            <person name="Turner P."/>
            <person name="Pitt J.I."/>
            <person name="Lacey E."/>
            <person name="Chooi Y.H."/>
            <person name="Piggott A.M."/>
        </authorList>
    </citation>
    <scope>NUCLEOTIDE SEQUENCE</scope>
    <source>
        <strain evidence="2">MST-FP2251</strain>
    </source>
</reference>
<dbReference type="Proteomes" id="UP001194746">
    <property type="component" value="Unassembled WGS sequence"/>
</dbReference>
<proteinExistence type="predicted"/>
<evidence type="ECO:0000313" key="2">
    <source>
        <dbReference type="EMBL" id="KAF9892462.1"/>
    </source>
</evidence>
<comment type="caution">
    <text evidence="2">The sequence shown here is derived from an EMBL/GenBank/DDBJ whole genome shotgun (WGS) entry which is preliminary data.</text>
</comment>
<feature type="compositionally biased region" description="Polar residues" evidence="1">
    <location>
        <begin position="78"/>
        <end position="91"/>
    </location>
</feature>
<accession>A0AAD4CU07</accession>
<dbReference type="AlphaFoldDB" id="A0AAD4CU07"/>
<sequence>MTSPGDATPVRPPPSFSPGVPRGASKTRYPDERRNSSTPSLDPDLVESRVGSSSPTPPLSATTSELPIRSASPYARSLRSSTPQLARSSLGSPVEGRLDAAEDIRSLIIRSFSPVVGVYASVDTDDLVRQKGFKGGFWELIRPFGENVPGKVVIRDSIGSSRPWEDFGVRFVDLGGSSPTLYDSNTARTSPLAQVEEVLEKQLKSANDPLSGSVRPNDLLNFPSTSPLYKDYLRQLLSIASATPHETFRHPVASIIVISSRNTSPLESLRQLYADTSNGDRRLPEWIHPEYLRYYVLVHDEDQDDIAESTKLYDQMKRHFGLHCHLLRLRSNQCVVTDDDSVQVPECEWLSPAERLSNKSEPLVDLDTDGLPYLFESDVMAIKGFIRELVAQSVIPHMENRVAVWNDQVASRRRGISGRFMSMSRRWAGFGSSSRSSFTSGGGVSGNYDGAHGFYKPDTPEAILRKMADFAFMLRDWKLSASTYELLRSDYGNDKAWKYHAGAHEMCAVSMLLNPLAMPAKTKREDVDQMIETACYSYLTRCSDGPDGLRCLTLALELLKARGGSAIESATRWAMRAIDLGLVGPVGQGLLSDRISVCYASRNAIPGVRWGTRRRKAGMWSVLAADLWLRLGMPALASASLEEAERLYADVLEGDGVFLMPDMQTFIDNLRHAVKVEYLEARGLDTSDETIIADPLGTEETSEQLDKRMNRRSLIASPLDSAGLIAAQVTRDDDNPADDDFERA</sequence>
<dbReference type="EMBL" id="VCAU01000012">
    <property type="protein sequence ID" value="KAF9892462.1"/>
    <property type="molecule type" value="Genomic_DNA"/>
</dbReference>
<dbReference type="PANTHER" id="PTHR12975">
    <property type="entry name" value="TRANSPORT PROTEIN TRAPP"/>
    <property type="match status" value="1"/>
</dbReference>
<keyword evidence="3" id="KW-1185">Reference proteome</keyword>
<gene>
    <name evidence="2" type="ORF">FE257_001571</name>
</gene>
<evidence type="ECO:0008006" key="4">
    <source>
        <dbReference type="Google" id="ProtNLM"/>
    </source>
</evidence>